<accession>A0A937FJ97</accession>
<organism evidence="1 2">
    <name type="scientific">Clostridium paridis</name>
    <dbReference type="NCBI Taxonomy" id="2803863"/>
    <lineage>
        <taxon>Bacteria</taxon>
        <taxon>Bacillati</taxon>
        <taxon>Bacillota</taxon>
        <taxon>Clostridia</taxon>
        <taxon>Eubacteriales</taxon>
        <taxon>Clostridiaceae</taxon>
        <taxon>Clostridium</taxon>
    </lineage>
</organism>
<protein>
    <submittedName>
        <fullName evidence="1">Uncharacterized protein</fullName>
    </submittedName>
</protein>
<keyword evidence="2" id="KW-1185">Reference proteome</keyword>
<proteinExistence type="predicted"/>
<dbReference type="EMBL" id="JAESWA010000023">
    <property type="protein sequence ID" value="MBL4933292.1"/>
    <property type="molecule type" value="Genomic_DNA"/>
</dbReference>
<dbReference type="Proteomes" id="UP000623681">
    <property type="component" value="Unassembled WGS sequence"/>
</dbReference>
<evidence type="ECO:0000313" key="2">
    <source>
        <dbReference type="Proteomes" id="UP000623681"/>
    </source>
</evidence>
<dbReference type="AlphaFoldDB" id="A0A937FJ97"/>
<comment type="caution">
    <text evidence="1">The sequence shown here is derived from an EMBL/GenBank/DDBJ whole genome shotgun (WGS) entry which is preliminary data.</text>
</comment>
<evidence type="ECO:0000313" key="1">
    <source>
        <dbReference type="EMBL" id="MBL4933292.1"/>
    </source>
</evidence>
<name>A0A937FJ97_9CLOT</name>
<reference evidence="1" key="1">
    <citation type="submission" date="2021-01" db="EMBL/GenBank/DDBJ databases">
        <title>Genome public.</title>
        <authorList>
            <person name="Liu C."/>
            <person name="Sun Q."/>
        </authorList>
    </citation>
    <scope>NUCLEOTIDE SEQUENCE</scope>
    <source>
        <strain evidence="1">YIM B02565</strain>
    </source>
</reference>
<gene>
    <name evidence="1" type="ORF">JK634_15870</name>
</gene>
<sequence>MKKLIVSALIFLSILININSVIPVSAATNLKQGVYSAKEFSFPVESEHYIKNISPNEELFVLFVDENLRVIQAVKLSPNSPKFNLITLNPDFSIAVLGKGELSIE</sequence>
<dbReference type="RefSeq" id="WP_202768709.1">
    <property type="nucleotide sequence ID" value="NZ_JAESWA010000023.1"/>
</dbReference>